<dbReference type="Pfam" id="PF05973">
    <property type="entry name" value="Gp49"/>
    <property type="match status" value="1"/>
</dbReference>
<proteinExistence type="predicted"/>
<sequence length="101" mass="12034">MPQVVIVTEEKVQAFLNQLDRIRRARVDRYYTLLENYGWSLPSKYLKKISAEIWELRPGDIRIFMRKKENKAYAVHAIIKKTQKTSLRDLQTAIQRGKEIK</sequence>
<dbReference type="AlphaFoldDB" id="A0A1F5ZNI4"/>
<protein>
    <recommendedName>
        <fullName evidence="3">Type II toxin-antitoxin system RelE/ParE family toxin</fullName>
    </recommendedName>
</protein>
<name>A0A1F5ZNI4_9BACT</name>
<evidence type="ECO:0000313" key="1">
    <source>
        <dbReference type="EMBL" id="OGG14066.1"/>
    </source>
</evidence>
<dbReference type="STRING" id="1798382.A3D77_00980"/>
<dbReference type="EMBL" id="MFJL01000029">
    <property type="protein sequence ID" value="OGG14066.1"/>
    <property type="molecule type" value="Genomic_DNA"/>
</dbReference>
<comment type="caution">
    <text evidence="1">The sequence shown here is derived from an EMBL/GenBank/DDBJ whole genome shotgun (WGS) entry which is preliminary data.</text>
</comment>
<dbReference type="InterPro" id="IPR009241">
    <property type="entry name" value="HigB-like"/>
</dbReference>
<organism evidence="1 2">
    <name type="scientific">Candidatus Gottesmanbacteria bacterium RIFCSPHIGHO2_02_FULL_39_11</name>
    <dbReference type="NCBI Taxonomy" id="1798382"/>
    <lineage>
        <taxon>Bacteria</taxon>
        <taxon>Candidatus Gottesmaniibacteriota</taxon>
    </lineage>
</organism>
<evidence type="ECO:0008006" key="3">
    <source>
        <dbReference type="Google" id="ProtNLM"/>
    </source>
</evidence>
<reference evidence="1 2" key="1">
    <citation type="journal article" date="2016" name="Nat. Commun.">
        <title>Thousands of microbial genomes shed light on interconnected biogeochemical processes in an aquifer system.</title>
        <authorList>
            <person name="Anantharaman K."/>
            <person name="Brown C.T."/>
            <person name="Hug L.A."/>
            <person name="Sharon I."/>
            <person name="Castelle C.J."/>
            <person name="Probst A.J."/>
            <person name="Thomas B.C."/>
            <person name="Singh A."/>
            <person name="Wilkins M.J."/>
            <person name="Karaoz U."/>
            <person name="Brodie E.L."/>
            <person name="Williams K.H."/>
            <person name="Hubbard S.S."/>
            <person name="Banfield J.F."/>
        </authorList>
    </citation>
    <scope>NUCLEOTIDE SEQUENCE [LARGE SCALE GENOMIC DNA]</scope>
</reference>
<accession>A0A1F5ZNI4</accession>
<evidence type="ECO:0000313" key="2">
    <source>
        <dbReference type="Proteomes" id="UP000176923"/>
    </source>
</evidence>
<dbReference type="Proteomes" id="UP000176923">
    <property type="component" value="Unassembled WGS sequence"/>
</dbReference>
<gene>
    <name evidence="1" type="ORF">A3D77_00980</name>
</gene>